<dbReference type="InterPro" id="IPR043504">
    <property type="entry name" value="Peptidase_S1_PA_chymotrypsin"/>
</dbReference>
<feature type="domain" description="Peptidase S1" evidence="2">
    <location>
        <begin position="35"/>
        <end position="222"/>
    </location>
</feature>
<dbReference type="GO" id="GO:0004252">
    <property type="term" value="F:serine-type endopeptidase activity"/>
    <property type="evidence" value="ECO:0007669"/>
    <property type="project" value="InterPro"/>
</dbReference>
<dbReference type="PROSITE" id="PS50240">
    <property type="entry name" value="TRYPSIN_DOM"/>
    <property type="match status" value="1"/>
</dbReference>
<protein>
    <recommendedName>
        <fullName evidence="2">Peptidase S1 domain-containing protein</fullName>
    </recommendedName>
</protein>
<accession>A0A7R8YUC1</accession>
<dbReference type="GO" id="GO:0006508">
    <property type="term" value="P:proteolysis"/>
    <property type="evidence" value="ECO:0007669"/>
    <property type="project" value="InterPro"/>
</dbReference>
<dbReference type="InterPro" id="IPR001254">
    <property type="entry name" value="Trypsin_dom"/>
</dbReference>
<dbReference type="EMBL" id="LR899011">
    <property type="protein sequence ID" value="CAD7084571.1"/>
    <property type="molecule type" value="Genomic_DNA"/>
</dbReference>
<dbReference type="Gene3D" id="2.40.10.10">
    <property type="entry name" value="Trypsin-like serine proteases"/>
    <property type="match status" value="1"/>
</dbReference>
<evidence type="ECO:0000259" key="2">
    <source>
        <dbReference type="PROSITE" id="PS50240"/>
    </source>
</evidence>
<dbReference type="FunFam" id="2.40.10.10:FF:000068">
    <property type="entry name" value="transmembrane protease serine 2"/>
    <property type="match status" value="1"/>
</dbReference>
<evidence type="ECO:0000313" key="3">
    <source>
        <dbReference type="EMBL" id="CAD7084571.1"/>
    </source>
</evidence>
<sequence length="222" mass="24579">MIIILPIGKFNVDNLIRFTITLFVNFMVLLSKDQIVEGSDASPAQFPSQVSLRFGTLGHYCGGSLLTLNDVLTAAHCASYGIRMMRRYVVVVAGEVKSEKKNSLSRQESTVKSVAVHPLYDCKSFKNDIAIIKSNDQFNETSYVKPLPRISSKPEIGQECYVVGWGSADPTLMGEIAETLQYTLVGIKHGFACDSFDKKQPYFVEEMICAEALTKRGVCMVT</sequence>
<dbReference type="SMART" id="SM00020">
    <property type="entry name" value="Tryp_SPc"/>
    <property type="match status" value="1"/>
</dbReference>
<gene>
    <name evidence="3" type="ORF">HERILL_LOCUS7458</name>
</gene>
<keyword evidence="1" id="KW-1015">Disulfide bond</keyword>
<reference evidence="3 4" key="1">
    <citation type="submission" date="2020-11" db="EMBL/GenBank/DDBJ databases">
        <authorList>
            <person name="Wallbank WR R."/>
            <person name="Pardo Diaz C."/>
            <person name="Kozak K."/>
            <person name="Martin S."/>
            <person name="Jiggins C."/>
            <person name="Moest M."/>
            <person name="Warren A I."/>
            <person name="Generalovic N T."/>
            <person name="Byers J.R.P. K."/>
            <person name="Montejo-Kovacevich G."/>
            <person name="Yen C E."/>
        </authorList>
    </citation>
    <scope>NUCLEOTIDE SEQUENCE [LARGE SCALE GENOMIC DNA]</scope>
</reference>
<proteinExistence type="predicted"/>
<dbReference type="PANTHER" id="PTHR24252:SF7">
    <property type="entry name" value="HYALIN"/>
    <property type="match status" value="1"/>
</dbReference>
<dbReference type="AlphaFoldDB" id="A0A7R8YUC1"/>
<dbReference type="InterPro" id="IPR009003">
    <property type="entry name" value="Peptidase_S1_PA"/>
</dbReference>
<name>A0A7R8YUC1_HERIL</name>
<dbReference type="Proteomes" id="UP000594454">
    <property type="component" value="Chromosome 3"/>
</dbReference>
<organism evidence="3 4">
    <name type="scientific">Hermetia illucens</name>
    <name type="common">Black soldier fly</name>
    <dbReference type="NCBI Taxonomy" id="343691"/>
    <lineage>
        <taxon>Eukaryota</taxon>
        <taxon>Metazoa</taxon>
        <taxon>Ecdysozoa</taxon>
        <taxon>Arthropoda</taxon>
        <taxon>Hexapoda</taxon>
        <taxon>Insecta</taxon>
        <taxon>Pterygota</taxon>
        <taxon>Neoptera</taxon>
        <taxon>Endopterygota</taxon>
        <taxon>Diptera</taxon>
        <taxon>Brachycera</taxon>
        <taxon>Stratiomyomorpha</taxon>
        <taxon>Stratiomyidae</taxon>
        <taxon>Hermetiinae</taxon>
        <taxon>Hermetia</taxon>
    </lineage>
</organism>
<evidence type="ECO:0000313" key="4">
    <source>
        <dbReference type="Proteomes" id="UP000594454"/>
    </source>
</evidence>
<dbReference type="Pfam" id="PF00089">
    <property type="entry name" value="Trypsin"/>
    <property type="match status" value="1"/>
</dbReference>
<evidence type="ECO:0000256" key="1">
    <source>
        <dbReference type="ARBA" id="ARBA00023157"/>
    </source>
</evidence>
<dbReference type="InParanoid" id="A0A7R8YUC1"/>
<dbReference type="OrthoDB" id="8189841at2759"/>
<dbReference type="PANTHER" id="PTHR24252">
    <property type="entry name" value="ACROSIN-RELATED"/>
    <property type="match status" value="1"/>
</dbReference>
<dbReference type="SUPFAM" id="SSF50494">
    <property type="entry name" value="Trypsin-like serine proteases"/>
    <property type="match status" value="1"/>
</dbReference>
<dbReference type="CDD" id="cd00190">
    <property type="entry name" value="Tryp_SPc"/>
    <property type="match status" value="1"/>
</dbReference>
<dbReference type="InterPro" id="IPR018114">
    <property type="entry name" value="TRYPSIN_HIS"/>
</dbReference>
<dbReference type="PROSITE" id="PS00134">
    <property type="entry name" value="TRYPSIN_HIS"/>
    <property type="match status" value="1"/>
</dbReference>
<keyword evidence="4" id="KW-1185">Reference proteome</keyword>